<dbReference type="GO" id="GO:0005737">
    <property type="term" value="C:cytoplasm"/>
    <property type="evidence" value="ECO:0007669"/>
    <property type="project" value="TreeGrafter"/>
</dbReference>
<dbReference type="Pfam" id="PF01130">
    <property type="entry name" value="CD36"/>
    <property type="match status" value="1"/>
</dbReference>
<keyword evidence="7 13" id="KW-0472">Membrane</keyword>
<dbReference type="GO" id="GO:0005044">
    <property type="term" value="F:scavenger receptor activity"/>
    <property type="evidence" value="ECO:0007669"/>
    <property type="project" value="TreeGrafter"/>
</dbReference>
<protein>
    <recommendedName>
        <fullName evidence="11">Scavenger receptor class B member 1</fullName>
    </recommendedName>
    <alternativeName>
        <fullName evidence="12">SR-BI</fullName>
    </alternativeName>
</protein>
<organism evidence="14 15">
    <name type="scientific">Oryctes borbonicus</name>
    <dbReference type="NCBI Taxonomy" id="1629725"/>
    <lineage>
        <taxon>Eukaryota</taxon>
        <taxon>Metazoa</taxon>
        <taxon>Ecdysozoa</taxon>
        <taxon>Arthropoda</taxon>
        <taxon>Hexapoda</taxon>
        <taxon>Insecta</taxon>
        <taxon>Pterygota</taxon>
        <taxon>Neoptera</taxon>
        <taxon>Endopterygota</taxon>
        <taxon>Coleoptera</taxon>
        <taxon>Polyphaga</taxon>
        <taxon>Scarabaeiformia</taxon>
        <taxon>Scarabaeidae</taxon>
        <taxon>Dynastinae</taxon>
        <taxon>Oryctes</taxon>
    </lineage>
</organism>
<evidence type="ECO:0000256" key="3">
    <source>
        <dbReference type="ARBA" id="ARBA00010532"/>
    </source>
</evidence>
<keyword evidence="9" id="KW-0675">Receptor</keyword>
<evidence type="ECO:0000256" key="12">
    <source>
        <dbReference type="ARBA" id="ARBA00042244"/>
    </source>
</evidence>
<evidence type="ECO:0000256" key="2">
    <source>
        <dbReference type="ARBA" id="ARBA00004651"/>
    </source>
</evidence>
<keyword evidence="8" id="KW-1015">Disulfide bond</keyword>
<feature type="transmembrane region" description="Helical" evidence="13">
    <location>
        <begin position="430"/>
        <end position="450"/>
    </location>
</feature>
<keyword evidence="15" id="KW-1185">Reference proteome</keyword>
<accession>A0A0T6BF94</accession>
<keyword evidence="10" id="KW-0325">Glycoprotein</keyword>
<reference evidence="14 15" key="1">
    <citation type="submission" date="2015-09" db="EMBL/GenBank/DDBJ databases">
        <title>Draft genome of the scarab beetle Oryctes borbonicus.</title>
        <authorList>
            <person name="Meyer J.M."/>
            <person name="Markov G.V."/>
            <person name="Baskaran P."/>
            <person name="Herrmann M."/>
            <person name="Sommer R.J."/>
            <person name="Roedelsperger C."/>
        </authorList>
    </citation>
    <scope>NUCLEOTIDE SEQUENCE [LARGE SCALE GENOMIC DNA]</scope>
    <source>
        <strain evidence="14">OB123</strain>
        <tissue evidence="14">Whole animal</tissue>
    </source>
</reference>
<evidence type="ECO:0000256" key="7">
    <source>
        <dbReference type="ARBA" id="ARBA00023136"/>
    </source>
</evidence>
<evidence type="ECO:0000256" key="1">
    <source>
        <dbReference type="ARBA" id="ARBA00004189"/>
    </source>
</evidence>
<dbReference type="PANTHER" id="PTHR11923:SF110">
    <property type="entry name" value="SCAVENGER RECEPTOR CLASS B MEMBER 1"/>
    <property type="match status" value="1"/>
</dbReference>
<dbReference type="InterPro" id="IPR002159">
    <property type="entry name" value="CD36_fam"/>
</dbReference>
<evidence type="ECO:0000256" key="4">
    <source>
        <dbReference type="ARBA" id="ARBA00022475"/>
    </source>
</evidence>
<keyword evidence="4" id="KW-1003">Cell membrane</keyword>
<dbReference type="PANTHER" id="PTHR11923">
    <property type="entry name" value="SCAVENGER RECEPTOR CLASS B TYPE-1 SR-B1"/>
    <property type="match status" value="1"/>
</dbReference>
<comment type="subcellular location">
    <subcellularLocation>
        <location evidence="2">Cell membrane</location>
        <topology evidence="2">Multi-pass membrane protein</topology>
    </subcellularLocation>
    <subcellularLocation>
        <location evidence="1">Membrane</location>
        <location evidence="1">Caveola</location>
        <topology evidence="1">Multi-pass membrane protein</topology>
    </subcellularLocation>
</comment>
<dbReference type="GO" id="GO:0005901">
    <property type="term" value="C:caveola"/>
    <property type="evidence" value="ECO:0007669"/>
    <property type="project" value="UniProtKB-SubCell"/>
</dbReference>
<evidence type="ECO:0000256" key="10">
    <source>
        <dbReference type="ARBA" id="ARBA00023180"/>
    </source>
</evidence>
<gene>
    <name evidence="14" type="ORF">AMK59_145</name>
</gene>
<dbReference type="EMBL" id="LJIG01000940">
    <property type="protein sequence ID" value="KRT86000.1"/>
    <property type="molecule type" value="Genomic_DNA"/>
</dbReference>
<evidence type="ECO:0000256" key="8">
    <source>
        <dbReference type="ARBA" id="ARBA00023157"/>
    </source>
</evidence>
<dbReference type="OrthoDB" id="18585at2759"/>
<keyword evidence="5 13" id="KW-0812">Transmembrane</keyword>
<comment type="caution">
    <text evidence="14">The sequence shown here is derived from an EMBL/GenBank/DDBJ whole genome shotgun (WGS) entry which is preliminary data.</text>
</comment>
<keyword evidence="6 13" id="KW-1133">Transmembrane helix</keyword>
<evidence type="ECO:0000256" key="5">
    <source>
        <dbReference type="ARBA" id="ARBA00022692"/>
    </source>
</evidence>
<evidence type="ECO:0000313" key="14">
    <source>
        <dbReference type="EMBL" id="KRT86000.1"/>
    </source>
</evidence>
<evidence type="ECO:0000256" key="6">
    <source>
        <dbReference type="ARBA" id="ARBA00022989"/>
    </source>
</evidence>
<name>A0A0T6BF94_9SCAR</name>
<comment type="similarity">
    <text evidence="3">Belongs to the CD36 family.</text>
</comment>
<evidence type="ECO:0000256" key="13">
    <source>
        <dbReference type="SAM" id="Phobius"/>
    </source>
</evidence>
<evidence type="ECO:0000256" key="11">
    <source>
        <dbReference type="ARBA" id="ARBA00040821"/>
    </source>
</evidence>
<sequence>MFWFTNTLDSYIMQNLMLVNGTEAFEGWIHPKARTLIKVHIFNYTNVKEFDEGIETRLRVQELGPYVYEEVMERNNVYFENDGTITFQNSFKHKFLPHLSKGKQSDVVVVPNIMVLSAAYKTKDMDYFTKLAASMTLGGFMNKKPFMKLAAHRYIWGYDDSVYYLAKGFMAFQSSNMQDQIGLMSARNGTSPYVMSVHTGQRNMQKYGILSKVNGFDTIGQWSAECDSVAASDGSLFPPNLVRNKQDVDIYFPELCRKFKYTFQEEVKIINNTVPAYRYVMPDSVFDSPDKEPSNQCYCDHSSGTCAPQGFYNITTCAFGAPIFMSRPHFSRVRPEDIKVDGINPRHKDVTSYADLHPTMGFPIAGMTRLQMNILAKSYPGFYSMNMFDRDGMMLPLAWMDSGLEDQYINREYLEVIYLTTFTVKQVELAIKYITLLTAVITLTAIIIILKEKIRSYAQSSSSQHLNSQFAA</sequence>
<evidence type="ECO:0000256" key="9">
    <source>
        <dbReference type="ARBA" id="ARBA00023170"/>
    </source>
</evidence>
<dbReference type="AlphaFoldDB" id="A0A0T6BF94"/>
<dbReference type="Proteomes" id="UP000051574">
    <property type="component" value="Unassembled WGS sequence"/>
</dbReference>
<dbReference type="PRINTS" id="PR01609">
    <property type="entry name" value="CD36FAMILY"/>
</dbReference>
<evidence type="ECO:0000313" key="15">
    <source>
        <dbReference type="Proteomes" id="UP000051574"/>
    </source>
</evidence>
<proteinExistence type="inferred from homology"/>